<gene>
    <name evidence="2" type="ORF">H1S01_03085</name>
</gene>
<keyword evidence="3" id="KW-1185">Reference proteome</keyword>
<proteinExistence type="predicted"/>
<sequence length="80" mass="9319">MAAKPRTPKGKKHRNRQREDKPFIPVAKVEEPSVVMPSVMEEVLPKEKIKLAPIYCESIREQARRIIDELRIPIVRFSGR</sequence>
<dbReference type="Proteomes" id="UP000617402">
    <property type="component" value="Unassembled WGS sequence"/>
</dbReference>
<feature type="region of interest" description="Disordered" evidence="1">
    <location>
        <begin position="1"/>
        <end position="23"/>
    </location>
</feature>
<evidence type="ECO:0000256" key="1">
    <source>
        <dbReference type="SAM" id="MobiDB-lite"/>
    </source>
</evidence>
<evidence type="ECO:0000313" key="2">
    <source>
        <dbReference type="EMBL" id="MBC9783495.1"/>
    </source>
</evidence>
<comment type="caution">
    <text evidence="2">The sequence shown here is derived from an EMBL/GenBank/DDBJ whole genome shotgun (WGS) entry which is preliminary data.</text>
</comment>
<name>A0ABR7SZR8_HELCL</name>
<accession>A0ABR7SZR8</accession>
<evidence type="ECO:0000313" key="3">
    <source>
        <dbReference type="Proteomes" id="UP000617402"/>
    </source>
</evidence>
<feature type="compositionally biased region" description="Basic residues" evidence="1">
    <location>
        <begin position="1"/>
        <end position="16"/>
    </location>
</feature>
<dbReference type="EMBL" id="JACVHF010000002">
    <property type="protein sequence ID" value="MBC9783495.1"/>
    <property type="molecule type" value="Genomic_DNA"/>
</dbReference>
<protein>
    <submittedName>
        <fullName evidence="2">Uncharacterized protein</fullName>
    </submittedName>
</protein>
<organism evidence="2 3">
    <name type="scientific">Heliobacterium chlorum</name>
    <dbReference type="NCBI Taxonomy" id="2698"/>
    <lineage>
        <taxon>Bacteria</taxon>
        <taxon>Bacillati</taxon>
        <taxon>Bacillota</taxon>
        <taxon>Clostridia</taxon>
        <taxon>Eubacteriales</taxon>
        <taxon>Heliobacteriaceae</taxon>
        <taxon>Heliobacterium</taxon>
    </lineage>
</organism>
<dbReference type="RefSeq" id="WP_188038655.1">
    <property type="nucleotide sequence ID" value="NZ_JACVHF010000002.1"/>
</dbReference>
<reference evidence="2 3" key="1">
    <citation type="submission" date="2020-07" db="EMBL/GenBank/DDBJ databases">
        <title>Draft whole-genome sequence of Heliobacterium chlorum DSM 3682, type strain.</title>
        <authorList>
            <person name="Kyndt J.A."/>
            <person name="Meyer T.E."/>
            <person name="Imhoff J.F."/>
        </authorList>
    </citation>
    <scope>NUCLEOTIDE SEQUENCE [LARGE SCALE GENOMIC DNA]</scope>
    <source>
        <strain evidence="2 3">DSM 3682</strain>
    </source>
</reference>